<organism evidence="4 5">
    <name type="scientific">Pseudocohnilembus persalinus</name>
    <name type="common">Ciliate</name>
    <dbReference type="NCBI Taxonomy" id="266149"/>
    <lineage>
        <taxon>Eukaryota</taxon>
        <taxon>Sar</taxon>
        <taxon>Alveolata</taxon>
        <taxon>Ciliophora</taxon>
        <taxon>Intramacronucleata</taxon>
        <taxon>Oligohymenophorea</taxon>
        <taxon>Scuticociliatia</taxon>
        <taxon>Philasterida</taxon>
        <taxon>Pseudocohnilembidae</taxon>
        <taxon>Pseudocohnilembus</taxon>
    </lineage>
</organism>
<dbReference type="Gene3D" id="1.25.10.10">
    <property type="entry name" value="Leucine-rich Repeat Variant"/>
    <property type="match status" value="1"/>
</dbReference>
<evidence type="ECO:0000256" key="1">
    <source>
        <dbReference type="ARBA" id="ARBA00010394"/>
    </source>
</evidence>
<evidence type="ECO:0000313" key="5">
    <source>
        <dbReference type="Proteomes" id="UP000054937"/>
    </source>
</evidence>
<protein>
    <submittedName>
        <fullName evidence="4">Armadillo-type fold</fullName>
    </submittedName>
</protein>
<dbReference type="InterPro" id="IPR016024">
    <property type="entry name" value="ARM-type_fold"/>
</dbReference>
<dbReference type="InParanoid" id="A0A0V0QBH3"/>
<evidence type="ECO:0000256" key="3">
    <source>
        <dbReference type="ARBA" id="ARBA00022927"/>
    </source>
</evidence>
<sequence>MLTLNEVQQKPENNPKLEEFIQKFQLAFQNQNLQELIRSLKIIRAILSEEQTDNEIFENMVKKIGESDIIQQISHYIKPQFKNEVALQKESMQIFSILLATNQEIYMKKMLDQQIVPLFFNQFESDEIEIREFAIYCVANIVGDNKEYKKQMIQQGLIEKITETLVKKDQNKQLLENLAFLLNNILDQSDGLTLNYKKVEPLIPLLQSLIQQNIEDNNSVAFDLFSALSGLTENRSKKSLEKFIQQYNGIILKTIQYLKKMRNKGFHEGVMVQAFYFLENITYADDEDLMQVVQLGLHELAYQYTTIFKDSIKEVNMRIIKNLCKMQSENNQILYDHHTIILEIIRCAEEEKFNVKRQAIQALASLYNQADQKQADLLVKDFDTLEIMANALNYNDADILEEVLNGLEMLFYEGEDKKEQQGLNINYYSMIFEKRYNGFSKIDKIIMEHQQEEIVKIATEIYGNYYQVDFQDLELQDEKDEFFNEGFDEYTEINGVPFKDLPQEEQQSIISKIQKQKDVKQVQKATMNQQQQQLF</sequence>
<proteinExistence type="inferred from homology"/>
<dbReference type="OrthoDB" id="10671922at2759"/>
<keyword evidence="2" id="KW-0813">Transport</keyword>
<dbReference type="GO" id="GO:0015031">
    <property type="term" value="P:protein transport"/>
    <property type="evidence" value="ECO:0007669"/>
    <property type="project" value="UniProtKB-KW"/>
</dbReference>
<dbReference type="AlphaFoldDB" id="A0A0V0QBH3"/>
<dbReference type="PANTHER" id="PTHR23316">
    <property type="entry name" value="IMPORTIN ALPHA"/>
    <property type="match status" value="1"/>
</dbReference>
<name>A0A0V0QBH3_PSEPJ</name>
<gene>
    <name evidence="4" type="ORF">PPERSA_03991</name>
</gene>
<dbReference type="SUPFAM" id="SSF48371">
    <property type="entry name" value="ARM repeat"/>
    <property type="match status" value="1"/>
</dbReference>
<dbReference type="Proteomes" id="UP000054937">
    <property type="component" value="Unassembled WGS sequence"/>
</dbReference>
<dbReference type="OMA" id="MINIMES"/>
<comment type="caution">
    <text evidence="4">The sequence shown here is derived from an EMBL/GenBank/DDBJ whole genome shotgun (WGS) entry which is preliminary data.</text>
</comment>
<dbReference type="InterPro" id="IPR011989">
    <property type="entry name" value="ARM-like"/>
</dbReference>
<evidence type="ECO:0000313" key="4">
    <source>
        <dbReference type="EMBL" id="KRW99521.1"/>
    </source>
</evidence>
<reference evidence="4 5" key="1">
    <citation type="journal article" date="2015" name="Sci. Rep.">
        <title>Genome of the facultative scuticociliatosis pathogen Pseudocohnilembus persalinus provides insight into its virulence through horizontal gene transfer.</title>
        <authorList>
            <person name="Xiong J."/>
            <person name="Wang G."/>
            <person name="Cheng J."/>
            <person name="Tian M."/>
            <person name="Pan X."/>
            <person name="Warren A."/>
            <person name="Jiang C."/>
            <person name="Yuan D."/>
            <person name="Miao W."/>
        </authorList>
    </citation>
    <scope>NUCLEOTIDE SEQUENCE [LARGE SCALE GENOMIC DNA]</scope>
    <source>
        <strain evidence="4">36N120E</strain>
    </source>
</reference>
<evidence type="ECO:0000256" key="2">
    <source>
        <dbReference type="ARBA" id="ARBA00022448"/>
    </source>
</evidence>
<keyword evidence="3" id="KW-0653">Protein transport</keyword>
<keyword evidence="5" id="KW-1185">Reference proteome</keyword>
<accession>A0A0V0QBH3</accession>
<dbReference type="EMBL" id="LDAU01000211">
    <property type="protein sequence ID" value="KRW99521.1"/>
    <property type="molecule type" value="Genomic_DNA"/>
</dbReference>
<comment type="similarity">
    <text evidence="1">Belongs to the importin alpha family.</text>
</comment>